<reference evidence="2 3" key="1">
    <citation type="submission" date="2016-04" db="EMBL/GenBank/DDBJ databases">
        <authorList>
            <consortium name="Pathogen Informatics"/>
        </authorList>
    </citation>
    <scope>NUCLEOTIDE SEQUENCE [LARGE SCALE GENOMIC DNA]</scope>
    <source>
        <strain evidence="2 3">H044680328</strain>
    </source>
</reference>
<gene>
    <name evidence="2" type="ORF">SAMEA3906487_01242</name>
</gene>
<dbReference type="PROSITE" id="PS51257">
    <property type="entry name" value="PROKAR_LIPOPROTEIN"/>
    <property type="match status" value="1"/>
</dbReference>
<accession>A0A146A040</accession>
<evidence type="ECO:0000256" key="1">
    <source>
        <dbReference type="SAM" id="SignalP"/>
    </source>
</evidence>
<dbReference type="RefSeq" id="WP_025513363.1">
    <property type="nucleotide sequence ID" value="NZ_CP016340.1"/>
</dbReference>
<evidence type="ECO:0000313" key="2">
    <source>
        <dbReference type="EMBL" id="SAI68413.1"/>
    </source>
</evidence>
<dbReference type="STRING" id="123899.SAMEA3906487_01242"/>
<feature type="chain" id="PRO_5009814755" evidence="1">
    <location>
        <begin position="28"/>
        <end position="129"/>
    </location>
</feature>
<evidence type="ECO:0000313" key="3">
    <source>
        <dbReference type="Proteomes" id="UP000076825"/>
    </source>
</evidence>
<sequence length="129" mass="14041">MKPYFLSARRLGLAVLFTALLAGCAHLSRPAIPTEAQQQALARVEADYLAGRYGDVIRQVATSDELAGAPASIQVPALKLQAFSYCVSRHEALCEDAFARILKLDPDFTLTAAEVGHPTWGPAYQRARR</sequence>
<organism evidence="2 3">
    <name type="scientific">Bordetella trematum</name>
    <dbReference type="NCBI Taxonomy" id="123899"/>
    <lineage>
        <taxon>Bacteria</taxon>
        <taxon>Pseudomonadati</taxon>
        <taxon>Pseudomonadota</taxon>
        <taxon>Betaproteobacteria</taxon>
        <taxon>Burkholderiales</taxon>
        <taxon>Alcaligenaceae</taxon>
        <taxon>Bordetella</taxon>
    </lineage>
</organism>
<keyword evidence="3" id="KW-1185">Reference proteome</keyword>
<feature type="signal peptide" evidence="1">
    <location>
        <begin position="1"/>
        <end position="27"/>
    </location>
</feature>
<dbReference type="eggNOG" id="COG3065">
    <property type="taxonomic scope" value="Bacteria"/>
</dbReference>
<protein>
    <submittedName>
        <fullName evidence="2">Lipoprotein</fullName>
    </submittedName>
</protein>
<dbReference type="PATRIC" id="fig|123899.6.peg.1216"/>
<dbReference type="Proteomes" id="UP000076825">
    <property type="component" value="Chromosome 1"/>
</dbReference>
<dbReference type="EMBL" id="LT546645">
    <property type="protein sequence ID" value="SAI68413.1"/>
    <property type="molecule type" value="Genomic_DNA"/>
</dbReference>
<dbReference type="KEGG" id="btrm:SAMEA390648701242"/>
<keyword evidence="2" id="KW-0449">Lipoprotein</keyword>
<dbReference type="AlphaFoldDB" id="A0A146A040"/>
<proteinExistence type="predicted"/>
<dbReference type="InterPro" id="IPR047780">
    <property type="entry name" value="TssQ-like"/>
</dbReference>
<dbReference type="GeneID" id="56591466"/>
<dbReference type="NCBIfam" id="NF038027">
    <property type="entry name" value="TssQ_fam"/>
    <property type="match status" value="1"/>
</dbReference>
<name>A0A146A040_9BORD</name>
<keyword evidence="1" id="KW-0732">Signal</keyword>